<comment type="caution">
    <text evidence="5">The sequence shown here is derived from an EMBL/GenBank/DDBJ whole genome shotgun (WGS) entry which is preliminary data.</text>
</comment>
<dbReference type="Pfam" id="PF12796">
    <property type="entry name" value="Ank_2"/>
    <property type="match status" value="2"/>
</dbReference>
<reference evidence="5 6" key="1">
    <citation type="journal article" date="2011" name="Genome Biol.">
        <title>Comparative genome sequence analysis underscores mycoparasitism as the ancestral life style of Trichoderma.</title>
        <authorList>
            <person name="Kubicek C.P."/>
            <person name="Herrera-Estrella A."/>
            <person name="Seidl-Seiboth V."/>
            <person name="Martinez D.A."/>
            <person name="Druzhinina I.S."/>
            <person name="Thon M."/>
            <person name="Zeilinger S."/>
            <person name="Casas-Flores S."/>
            <person name="Horwitz B.A."/>
            <person name="Mukherjee P.K."/>
            <person name="Mukherjee M."/>
            <person name="Kredics L."/>
            <person name="Alcaraz L.D."/>
            <person name="Aerts A."/>
            <person name="Antal Z."/>
            <person name="Atanasova L."/>
            <person name="Cervantes-Badillo M.G."/>
            <person name="Challacombe J."/>
            <person name="Chertkov O."/>
            <person name="McCluskey K."/>
            <person name="Coulpier F."/>
            <person name="Deshpande N."/>
            <person name="von Doehren H."/>
            <person name="Ebbole D.J."/>
            <person name="Esquivel-Naranjo E.U."/>
            <person name="Fekete E."/>
            <person name="Flipphi M."/>
            <person name="Glaser F."/>
            <person name="Gomez-Rodriguez E.Y."/>
            <person name="Gruber S."/>
            <person name="Han C."/>
            <person name="Henrissat B."/>
            <person name="Hermosa R."/>
            <person name="Hernandez-Onate M."/>
            <person name="Karaffa L."/>
            <person name="Kosti I."/>
            <person name="Le Crom S."/>
            <person name="Lindquist E."/>
            <person name="Lucas S."/>
            <person name="Luebeck M."/>
            <person name="Luebeck P.S."/>
            <person name="Margeot A."/>
            <person name="Metz B."/>
            <person name="Misra M."/>
            <person name="Nevalainen H."/>
            <person name="Omann M."/>
            <person name="Packer N."/>
            <person name="Perrone G."/>
            <person name="Uresti-Rivera E.E."/>
            <person name="Salamov A."/>
            <person name="Schmoll M."/>
            <person name="Seiboth B."/>
            <person name="Shapiro H."/>
            <person name="Sukno S."/>
            <person name="Tamayo-Ramos J.A."/>
            <person name="Tisch D."/>
            <person name="Wiest A."/>
            <person name="Wilkinson H.H."/>
            <person name="Zhang M."/>
            <person name="Coutinho P.M."/>
            <person name="Kenerley C.M."/>
            <person name="Monte E."/>
            <person name="Baker S.E."/>
            <person name="Grigoriev I.V."/>
        </authorList>
    </citation>
    <scope>NUCLEOTIDE SEQUENCE [LARGE SCALE GENOMIC DNA]</scope>
    <source>
        <strain evidence="6">ATCC 20476 / IMI 206040</strain>
    </source>
</reference>
<keyword evidence="4" id="KW-1133">Transmembrane helix</keyword>
<evidence type="ECO:0000256" key="2">
    <source>
        <dbReference type="ARBA" id="ARBA00023043"/>
    </source>
</evidence>
<evidence type="ECO:0000313" key="6">
    <source>
        <dbReference type="Proteomes" id="UP000005426"/>
    </source>
</evidence>
<dbReference type="RefSeq" id="XP_013947016.1">
    <property type="nucleotide sequence ID" value="XM_014091541.1"/>
</dbReference>
<feature type="transmembrane region" description="Helical" evidence="4">
    <location>
        <begin position="202"/>
        <end position="224"/>
    </location>
</feature>
<feature type="transmembrane region" description="Helical" evidence="4">
    <location>
        <begin position="42"/>
        <end position="64"/>
    </location>
</feature>
<dbReference type="OrthoDB" id="5144022at2759"/>
<organism evidence="5 6">
    <name type="scientific">Hypocrea atroviridis (strain ATCC 20476 / IMI 206040)</name>
    <name type="common">Trichoderma atroviride</name>
    <dbReference type="NCBI Taxonomy" id="452589"/>
    <lineage>
        <taxon>Eukaryota</taxon>
        <taxon>Fungi</taxon>
        <taxon>Dikarya</taxon>
        <taxon>Ascomycota</taxon>
        <taxon>Pezizomycotina</taxon>
        <taxon>Sordariomycetes</taxon>
        <taxon>Hypocreomycetidae</taxon>
        <taxon>Hypocreales</taxon>
        <taxon>Hypocreaceae</taxon>
        <taxon>Trichoderma</taxon>
    </lineage>
</organism>
<keyword evidence="2 3" id="KW-0040">ANK repeat</keyword>
<sequence>MDNSWWDDFSNNLATDLAPLIALFGEAATKQYLSECLTVEDIVIFAVAPLGVITAVVSAIRVCGTPSLRAFVGRAQEGAGTAEAELCSSTSRDVCELYSNGGIARVFGRPKLLEIVHDTQTNRDEFYPSDGSEATAGIYSFPKYIKTKRGMKEWTLEQKFPSTRRRSVGSNESGLIQVQRKTVFAPNPNLSLNIGIKPLNRLWFLAAATLGVILQLFILVWATLTRYYFRWLRNGREDQYSVPLTVIGTILLCLGMAECAHLIESKTKEQIYQRVAPVAGDAPSNMYWVQPGNQSIGDQFFDSFAYSDSKQSLQKYITSWKDTTNRPSTMVLIWAAVITTCIGFICQFLGLRAAHSSVAIAQLGVTIFMSAIRAGLRSQRLRTEDNFMADVPEFYEGHELDYLALKLGQQRSTPSSTKVQQRPLWRVFNSISRSSIPQTIHATSADNSRGSPILERLSVKYEQSTVLAGFRIQSIDNRFISLKRAAMDRELVEWMSAEYCSECKDQCVCGEDPCKRDPSATVKAFLYRARLSRMTGIEGPKSTLSSYWGEEFVNVRSISLALSDAIEETMRILFSSEGSSPVVLHKPWEDALSIFWAIQCSLIDPSTKRHKESIIHMSLRRSINEDAVPGGPWRVNRSEIEAVLGLWLWSLKETRKRNDVLEDVDEEKTLQRINRILFIKENDTVMSDETAELNDWRESGSVEIRQARLKVQHPGIVDISKSNNELKFNNIRYPLRDTMKRPDVQNALWWRGGESTWQEAYVTGEWGPPLYSHLRRRFFGWYWLEQSPPYNELQILYTDSPNSLLGNCALEMYSSFFSAVMHAVKDIGGDTHLEEHKDKLTVRNQTIQSIQATLIRNGLCNAGDAFACIIPILKCQDKLPVPNEIVSGASEIAYKHFQQGNWRLFRELMAWVLRRSKMSLVAAYNQQDPTKRLNAINDFRLSFIETCEAYRQILLRDYETSTIGDVQGILQLVERYSEDETIKNIPLVWHDVGNVPDTQARTGQSLSLADTLICYGEAALWSIRRKQSLPDLEERYLEQLKKYTSSKEVASSPEQALERSDLSSLLYFLQSSTLQGSIQLTDHFLFKTMIATSEKGWFMVTNSLVEHGASIDQEDDNGRTALSYAAELGDINTASTLMDLGASLCNRNNDDRNRKLAIHFAAKQGHATIIRHMLKSFSGSSGLDYEDEEGMTPLSWAITSGNAATVLELTREGSSISPNAYDTKKPALHLAIQEDKEEIVDVLLKSEKVDPNHLYGETIDSPPLIHAIRLRKEGIFDKLLNFAKVRADYTDTSDRTAIWWAAALGLDTYVQKLLDSGKLYHPHGADKNGHTPLSIAAEGGRIAIVRQLLRIEGADFAIKPIIIAAMKGHIAVVEELLASNFHREDSKSLLEANKLGHVWIQIQQSKLWEDVDGERLRIPSGFELKDLKDSELTFAEDLYNQPYEKLV</sequence>
<dbReference type="eggNOG" id="KOG4177">
    <property type="taxonomic scope" value="Eukaryota"/>
</dbReference>
<accession>G9NKU8</accession>
<dbReference type="PANTHER" id="PTHR24198">
    <property type="entry name" value="ANKYRIN REPEAT AND PROTEIN KINASE DOMAIN-CONTAINING PROTEIN"/>
    <property type="match status" value="1"/>
</dbReference>
<evidence type="ECO:0000256" key="1">
    <source>
        <dbReference type="ARBA" id="ARBA00022737"/>
    </source>
</evidence>
<dbReference type="HOGENOM" id="CLU_001887_1_0_1"/>
<dbReference type="Proteomes" id="UP000005426">
    <property type="component" value="Unassembled WGS sequence"/>
</dbReference>
<dbReference type="EMBL" id="ABDG02000018">
    <property type="protein sequence ID" value="EHK48861.1"/>
    <property type="molecule type" value="Genomic_DNA"/>
</dbReference>
<keyword evidence="4" id="KW-0472">Membrane</keyword>
<dbReference type="KEGG" id="tatv:25775397"/>
<dbReference type="GeneID" id="25775397"/>
<dbReference type="STRING" id="452589.G9NKU8"/>
<feature type="transmembrane region" description="Helical" evidence="4">
    <location>
        <begin position="331"/>
        <end position="351"/>
    </location>
</feature>
<evidence type="ECO:0000256" key="3">
    <source>
        <dbReference type="PROSITE-ProRule" id="PRU00023"/>
    </source>
</evidence>
<keyword evidence="4" id="KW-0812">Transmembrane</keyword>
<keyword evidence="1" id="KW-0677">Repeat</keyword>
<dbReference type="SUPFAM" id="SSF48403">
    <property type="entry name" value="Ankyrin repeat"/>
    <property type="match status" value="1"/>
</dbReference>
<dbReference type="Gene3D" id="1.25.40.20">
    <property type="entry name" value="Ankyrin repeat-containing domain"/>
    <property type="match status" value="1"/>
</dbReference>
<proteinExistence type="predicted"/>
<evidence type="ECO:0000313" key="5">
    <source>
        <dbReference type="EMBL" id="EHK48861.1"/>
    </source>
</evidence>
<feature type="transmembrane region" description="Helical" evidence="4">
    <location>
        <begin position="244"/>
        <end position="263"/>
    </location>
</feature>
<feature type="repeat" description="ANK" evidence="3">
    <location>
        <begin position="1328"/>
        <end position="1350"/>
    </location>
</feature>
<protein>
    <submittedName>
        <fullName evidence="5">Ankyrin repeat protein</fullName>
    </submittedName>
</protein>
<gene>
    <name evidence="5" type="ORF">TRIATDRAFT_134170</name>
</gene>
<dbReference type="SMART" id="SM00248">
    <property type="entry name" value="ANK"/>
    <property type="match status" value="6"/>
</dbReference>
<dbReference type="PANTHER" id="PTHR24198:SF165">
    <property type="entry name" value="ANKYRIN REPEAT-CONTAINING PROTEIN-RELATED"/>
    <property type="match status" value="1"/>
</dbReference>
<evidence type="ECO:0000256" key="4">
    <source>
        <dbReference type="SAM" id="Phobius"/>
    </source>
</evidence>
<dbReference type="InterPro" id="IPR002110">
    <property type="entry name" value="Ankyrin_rpt"/>
</dbReference>
<dbReference type="PROSITE" id="PS50088">
    <property type="entry name" value="ANK_REPEAT"/>
    <property type="match status" value="2"/>
</dbReference>
<dbReference type="PROSITE" id="PS50297">
    <property type="entry name" value="ANK_REP_REGION"/>
    <property type="match status" value="2"/>
</dbReference>
<feature type="repeat" description="ANK" evidence="3">
    <location>
        <begin position="1117"/>
        <end position="1149"/>
    </location>
</feature>
<name>G9NKU8_HYPAI</name>
<dbReference type="InterPro" id="IPR036770">
    <property type="entry name" value="Ankyrin_rpt-contain_sf"/>
</dbReference>
<keyword evidence="6" id="KW-1185">Reference proteome</keyword>